<dbReference type="InterPro" id="IPR008984">
    <property type="entry name" value="SMAD_FHA_dom_sf"/>
</dbReference>
<dbReference type="CDD" id="cd00060">
    <property type="entry name" value="FHA"/>
    <property type="match status" value="2"/>
</dbReference>
<feature type="domain" description="FHA" evidence="2">
    <location>
        <begin position="23"/>
        <end position="72"/>
    </location>
</feature>
<dbReference type="SMART" id="SM00240">
    <property type="entry name" value="FHA"/>
    <property type="match status" value="1"/>
</dbReference>
<dbReference type="PROSITE" id="PS50006">
    <property type="entry name" value="FHA_DOMAIN"/>
    <property type="match status" value="1"/>
</dbReference>
<evidence type="ECO:0000259" key="2">
    <source>
        <dbReference type="PROSITE" id="PS50006"/>
    </source>
</evidence>
<evidence type="ECO:0000313" key="3">
    <source>
        <dbReference type="EMBL" id="TDQ37494.1"/>
    </source>
</evidence>
<protein>
    <submittedName>
        <fullName evidence="3">FHA domain-containing protein</fullName>
    </submittedName>
</protein>
<dbReference type="EMBL" id="SNYL01000026">
    <property type="protein sequence ID" value="TDQ37494.1"/>
    <property type="molecule type" value="Genomic_DNA"/>
</dbReference>
<gene>
    <name evidence="3" type="ORF">DFR43_12610</name>
</gene>
<dbReference type="Pfam" id="PF00498">
    <property type="entry name" value="FHA"/>
    <property type="match status" value="1"/>
</dbReference>
<dbReference type="InterPro" id="IPR050923">
    <property type="entry name" value="Cell_Proc_Reg/RNA_Proc"/>
</dbReference>
<sequence length="210" mass="21774">MPTLTISLDGVDLKSIELTQPRTTLGRRPYNDIVMDHLAVSGEHAVFVQKPQGLELIDLNSTNGTYVNGKAIVATVLQPGDLIEIGRYKMRVTWDDAAPSAPPAAAPTAPDAPAPATEPAAPAAPAARIRVLSGPAAGREMPLTKAVTTLGKPGVAVAAIHHGADGHYTLRLIDGNTPPLVNGQPVGKEPAALHGNDVITLAGTQMQFLA</sequence>
<feature type="compositionally biased region" description="Low complexity" evidence="1">
    <location>
        <begin position="114"/>
        <end position="125"/>
    </location>
</feature>
<feature type="region of interest" description="Disordered" evidence="1">
    <location>
        <begin position="97"/>
        <end position="125"/>
    </location>
</feature>
<dbReference type="AlphaFoldDB" id="A0A4R6U309"/>
<dbReference type="Proteomes" id="UP000295510">
    <property type="component" value="Unassembled WGS sequence"/>
</dbReference>
<keyword evidence="4" id="KW-1185">Reference proteome</keyword>
<feature type="compositionally biased region" description="Pro residues" evidence="1">
    <location>
        <begin position="100"/>
        <end position="113"/>
    </location>
</feature>
<dbReference type="SUPFAM" id="SSF49879">
    <property type="entry name" value="SMAD/FHA domain"/>
    <property type="match status" value="2"/>
</dbReference>
<accession>A0A4R6U309</accession>
<proteinExistence type="predicted"/>
<dbReference type="PANTHER" id="PTHR23308">
    <property type="entry name" value="NUCLEAR INHIBITOR OF PROTEIN PHOSPHATASE-1"/>
    <property type="match status" value="1"/>
</dbReference>
<dbReference type="OrthoDB" id="151099at2"/>
<dbReference type="InterPro" id="IPR000253">
    <property type="entry name" value="FHA_dom"/>
</dbReference>
<comment type="caution">
    <text evidence="3">The sequence shown here is derived from an EMBL/GenBank/DDBJ whole genome shotgun (WGS) entry which is preliminary data.</text>
</comment>
<dbReference type="RefSeq" id="WP_133599547.1">
    <property type="nucleotide sequence ID" value="NZ_SNYL01000026.1"/>
</dbReference>
<reference evidence="3 4" key="1">
    <citation type="submission" date="2019-03" db="EMBL/GenBank/DDBJ databases">
        <title>Genomic Encyclopedia of Type Strains, Phase IV (KMG-IV): sequencing the most valuable type-strain genomes for metagenomic binning, comparative biology and taxonomic classification.</title>
        <authorList>
            <person name="Goeker M."/>
        </authorList>
    </citation>
    <scope>NUCLEOTIDE SEQUENCE [LARGE SCALE GENOMIC DNA]</scope>
    <source>
        <strain evidence="3 4">DSM 19605</strain>
    </source>
</reference>
<evidence type="ECO:0000256" key="1">
    <source>
        <dbReference type="SAM" id="MobiDB-lite"/>
    </source>
</evidence>
<name>A0A4R6U309_9BURK</name>
<dbReference type="Gene3D" id="2.60.200.20">
    <property type="match status" value="2"/>
</dbReference>
<evidence type="ECO:0000313" key="4">
    <source>
        <dbReference type="Proteomes" id="UP000295510"/>
    </source>
</evidence>
<organism evidence="3 4">
    <name type="scientific">Tepidicella xavieri</name>
    <dbReference type="NCBI Taxonomy" id="360241"/>
    <lineage>
        <taxon>Bacteria</taxon>
        <taxon>Pseudomonadati</taxon>
        <taxon>Pseudomonadota</taxon>
        <taxon>Betaproteobacteria</taxon>
        <taxon>Burkholderiales</taxon>
        <taxon>Tepidicella</taxon>
    </lineage>
</organism>